<dbReference type="RefSeq" id="WP_125758135.1">
    <property type="nucleotide sequence ID" value="NZ_JBHTOK010000036.1"/>
</dbReference>
<dbReference type="EMBL" id="JBHTOK010000036">
    <property type="protein sequence ID" value="MFD1440797.1"/>
    <property type="molecule type" value="Genomic_DNA"/>
</dbReference>
<gene>
    <name evidence="1" type="ORF">ACFQ5K_05230</name>
</gene>
<reference evidence="2" key="1">
    <citation type="journal article" date="2019" name="Int. J. Syst. Evol. Microbiol.">
        <title>The Global Catalogue of Microorganisms (GCM) 10K type strain sequencing project: providing services to taxonomists for standard genome sequencing and annotation.</title>
        <authorList>
            <consortium name="The Broad Institute Genomics Platform"/>
            <consortium name="The Broad Institute Genome Sequencing Center for Infectious Disease"/>
            <person name="Wu L."/>
            <person name="Ma J."/>
        </authorList>
    </citation>
    <scope>NUCLEOTIDE SEQUENCE [LARGE SCALE GENOMIC DNA]</scope>
    <source>
        <strain evidence="2">CCM 8912</strain>
    </source>
</reference>
<accession>A0ABW4CTS3</accession>
<name>A0ABW4CTS3_9LACO</name>
<evidence type="ECO:0000313" key="2">
    <source>
        <dbReference type="Proteomes" id="UP001597212"/>
    </source>
</evidence>
<sequence>MKEVIMMADAGGYLQVEGWVMNGFNRYMIDPAGDTVRLPLLVLYVDQFWTQGGTPLTLPSQPISVEFTEALAKTKTVWSLGQRVRLTGQVAAIHVTRASQQRIVQRVRQRIATLDRNQLKKFWTGMLKRDEKLAKVKDLRNQYLAGKIGLNTLQNEENRIFTHERHVWLEELAVVHDKQLAMRRRAAKDLLAHSKTAYILKDPTHIMHTVSGRSHTEWRTRPSRSPRGGVQKIFVATALDPRVERKMIKNQYQRAELLVPLENFREYWLRVGRPVALLPEAPRSLEEKQQEWLQYEASKTPNV</sequence>
<keyword evidence="2" id="KW-1185">Reference proteome</keyword>
<protein>
    <submittedName>
        <fullName evidence="1">Uncharacterized protein</fullName>
    </submittedName>
</protein>
<organism evidence="1 2">
    <name type="scientific">Lacticaseibacillus hegangensis</name>
    <dbReference type="NCBI Taxonomy" id="2486010"/>
    <lineage>
        <taxon>Bacteria</taxon>
        <taxon>Bacillati</taxon>
        <taxon>Bacillota</taxon>
        <taxon>Bacilli</taxon>
        <taxon>Lactobacillales</taxon>
        <taxon>Lactobacillaceae</taxon>
        <taxon>Lacticaseibacillus</taxon>
    </lineage>
</organism>
<dbReference type="Proteomes" id="UP001597212">
    <property type="component" value="Unassembled WGS sequence"/>
</dbReference>
<evidence type="ECO:0000313" key="1">
    <source>
        <dbReference type="EMBL" id="MFD1440797.1"/>
    </source>
</evidence>
<comment type="caution">
    <text evidence="1">The sequence shown here is derived from an EMBL/GenBank/DDBJ whole genome shotgun (WGS) entry which is preliminary data.</text>
</comment>
<proteinExistence type="predicted"/>